<gene>
    <name evidence="1" type="ORF">SAMN00777080_1338</name>
</gene>
<accession>A0A1W2H1I6</accession>
<dbReference type="AlphaFoldDB" id="A0A1W2H1I6"/>
<protein>
    <submittedName>
        <fullName evidence="1">Uncharacterized protein</fullName>
    </submittedName>
</protein>
<organism evidence="1 2">
    <name type="scientific">Aquiflexum balticum DSM 16537</name>
    <dbReference type="NCBI Taxonomy" id="758820"/>
    <lineage>
        <taxon>Bacteria</taxon>
        <taxon>Pseudomonadati</taxon>
        <taxon>Bacteroidota</taxon>
        <taxon>Cytophagia</taxon>
        <taxon>Cytophagales</taxon>
        <taxon>Cyclobacteriaceae</taxon>
        <taxon>Aquiflexum</taxon>
    </lineage>
</organism>
<evidence type="ECO:0000313" key="1">
    <source>
        <dbReference type="EMBL" id="SMD42773.1"/>
    </source>
</evidence>
<evidence type="ECO:0000313" key="2">
    <source>
        <dbReference type="Proteomes" id="UP000192333"/>
    </source>
</evidence>
<keyword evidence="2" id="KW-1185">Reference proteome</keyword>
<dbReference type="EMBL" id="LT838813">
    <property type="protein sequence ID" value="SMD42773.1"/>
    <property type="molecule type" value="Genomic_DNA"/>
</dbReference>
<proteinExistence type="predicted"/>
<name>A0A1W2H1I6_9BACT</name>
<dbReference type="Proteomes" id="UP000192333">
    <property type="component" value="Chromosome I"/>
</dbReference>
<sequence>MKKATHLPFHPESYFSLYFQKVIFEASELPSQFKSSNS</sequence>
<reference evidence="2" key="1">
    <citation type="submission" date="2017-04" db="EMBL/GenBank/DDBJ databases">
        <authorList>
            <person name="Varghese N."/>
            <person name="Submissions S."/>
        </authorList>
    </citation>
    <scope>NUCLEOTIDE SEQUENCE [LARGE SCALE GENOMIC DNA]</scope>
    <source>
        <strain evidence="2">DSM 16537</strain>
    </source>
</reference>